<dbReference type="Proteomes" id="UP000196027">
    <property type="component" value="Chromosome"/>
</dbReference>
<evidence type="ECO:0000313" key="2">
    <source>
        <dbReference type="Proteomes" id="UP000196027"/>
    </source>
</evidence>
<dbReference type="InterPro" id="IPR000415">
    <property type="entry name" value="Nitroreductase-like"/>
</dbReference>
<reference evidence="1 2" key="1">
    <citation type="submission" date="2017-05" db="EMBL/GenBank/DDBJ databases">
        <title>Genomic insights into alkan degradation activity of Oleiphilus messinensis.</title>
        <authorList>
            <person name="Kozyavkin S.A."/>
            <person name="Slesarev A.I."/>
            <person name="Golyshin P.N."/>
            <person name="Korzhenkov A."/>
            <person name="Golyshina O.N."/>
            <person name="Toshchakov S.V."/>
        </authorList>
    </citation>
    <scope>NUCLEOTIDE SEQUENCE [LARGE SCALE GENOMIC DNA]</scope>
    <source>
        <strain evidence="1 2">ME102</strain>
    </source>
</reference>
<dbReference type="Gene3D" id="3.40.109.10">
    <property type="entry name" value="NADH Oxidase"/>
    <property type="match status" value="1"/>
</dbReference>
<gene>
    <name evidence="1" type="ORF">OLMES_2908</name>
</gene>
<keyword evidence="2" id="KW-1185">Reference proteome</keyword>
<organism evidence="1 2">
    <name type="scientific">Oleiphilus messinensis</name>
    <dbReference type="NCBI Taxonomy" id="141451"/>
    <lineage>
        <taxon>Bacteria</taxon>
        <taxon>Pseudomonadati</taxon>
        <taxon>Pseudomonadota</taxon>
        <taxon>Gammaproteobacteria</taxon>
        <taxon>Oceanospirillales</taxon>
        <taxon>Oleiphilaceae</taxon>
        <taxon>Oleiphilus</taxon>
    </lineage>
</organism>
<name>A0A1Y0IC44_9GAMM</name>
<proteinExistence type="predicted"/>
<evidence type="ECO:0000313" key="1">
    <source>
        <dbReference type="EMBL" id="ARU56953.1"/>
    </source>
</evidence>
<dbReference type="EMBL" id="CP021425">
    <property type="protein sequence ID" value="ARU56953.1"/>
    <property type="molecule type" value="Genomic_DNA"/>
</dbReference>
<dbReference type="RefSeq" id="WP_198342984.1">
    <property type="nucleotide sequence ID" value="NZ_CP021425.1"/>
</dbReference>
<dbReference type="AlphaFoldDB" id="A0A1Y0IC44"/>
<accession>A0A1Y0IC44</accession>
<sequence length="309" mass="35005">MGMLEVGGLFEIVRIASSLLKHRVTIQKVTADPHPIYCVNLTFDNTALSDSLAPYITTRKTCRGGMLSRRIEDAILQELFQELPPGYELRMISGLSDRLMMATLLTQSRKLAFDLRDYACVSPESVDWKKGYSTGKVPEYALGLSASGARHYEQLFSDKHWLKIFRHPLTDARLSWSLDVKPAFRCSCFFALIRNQKSSQNLTANALPSFQDGAAMIRFWLAVTKYKCVLQPLQQPLALAEMGVEHPVELSSRRHSHEALLIRDRLHSLFNLPNAQTNENLIFMGRLGMPKAPVQYRAVRKELSQLLIP</sequence>
<protein>
    <submittedName>
        <fullName evidence="1">Uncharacterized protein</fullName>
    </submittedName>
</protein>
<dbReference type="KEGG" id="ome:OLMES_2908"/>
<dbReference type="GO" id="GO:0016491">
    <property type="term" value="F:oxidoreductase activity"/>
    <property type="evidence" value="ECO:0007669"/>
    <property type="project" value="InterPro"/>
</dbReference>